<gene>
    <name evidence="2" type="ORF">QQX98_004503</name>
</gene>
<feature type="compositionally biased region" description="Polar residues" evidence="1">
    <location>
        <begin position="136"/>
        <end position="145"/>
    </location>
</feature>
<organism evidence="2 3">
    <name type="scientific">Neonectria punicea</name>
    <dbReference type="NCBI Taxonomy" id="979145"/>
    <lineage>
        <taxon>Eukaryota</taxon>
        <taxon>Fungi</taxon>
        <taxon>Dikarya</taxon>
        <taxon>Ascomycota</taxon>
        <taxon>Pezizomycotina</taxon>
        <taxon>Sordariomycetes</taxon>
        <taxon>Hypocreomycetidae</taxon>
        <taxon>Hypocreales</taxon>
        <taxon>Nectriaceae</taxon>
        <taxon>Neonectria</taxon>
    </lineage>
</organism>
<comment type="caution">
    <text evidence="2">The sequence shown here is derived from an EMBL/GenBank/DDBJ whole genome shotgun (WGS) entry which is preliminary data.</text>
</comment>
<reference evidence="2 3" key="1">
    <citation type="journal article" date="2025" name="Microbiol. Resour. Announc.">
        <title>Draft genome sequences for Neonectria magnoliae and Neonectria punicea, canker pathogens of Liriodendron tulipifera and Acer saccharum in West Virginia.</title>
        <authorList>
            <person name="Petronek H.M."/>
            <person name="Kasson M.T."/>
            <person name="Metheny A.M."/>
            <person name="Stauder C.M."/>
            <person name="Lovett B."/>
            <person name="Lynch S.C."/>
            <person name="Garnas J.R."/>
            <person name="Kasson L.R."/>
            <person name="Stajich J.E."/>
        </authorList>
    </citation>
    <scope>NUCLEOTIDE SEQUENCE [LARGE SCALE GENOMIC DNA]</scope>
    <source>
        <strain evidence="2 3">NRRL 64653</strain>
    </source>
</reference>
<keyword evidence="3" id="KW-1185">Reference proteome</keyword>
<accession>A0ABR1H8S0</accession>
<proteinExistence type="predicted"/>
<evidence type="ECO:0000256" key="1">
    <source>
        <dbReference type="SAM" id="MobiDB-lite"/>
    </source>
</evidence>
<dbReference type="Proteomes" id="UP001498476">
    <property type="component" value="Unassembled WGS sequence"/>
</dbReference>
<dbReference type="EMBL" id="JAZAVJ010000056">
    <property type="protein sequence ID" value="KAK7417538.1"/>
    <property type="molecule type" value="Genomic_DNA"/>
</dbReference>
<protein>
    <submittedName>
        <fullName evidence="2">Uncharacterized protein</fullName>
    </submittedName>
</protein>
<feature type="region of interest" description="Disordered" evidence="1">
    <location>
        <begin position="102"/>
        <end position="145"/>
    </location>
</feature>
<evidence type="ECO:0000313" key="2">
    <source>
        <dbReference type="EMBL" id="KAK7417538.1"/>
    </source>
</evidence>
<name>A0ABR1H8S0_9HYPO</name>
<evidence type="ECO:0000313" key="3">
    <source>
        <dbReference type="Proteomes" id="UP001498476"/>
    </source>
</evidence>
<sequence length="145" mass="15930">MKPTHHRTSDRDLRTAGPLPAPLAHLRSSSSRAKMQISTNVRTLCSRVQTLIRQRRRKEKRAMQISAPFNLKHEPVQLPGVSEDEIAMLRDKAAASRIGIADPALPTPLTPRSPYSTSSLFSHPVRPPPLSAMTAHATTSTDSLP</sequence>
<feature type="region of interest" description="Disordered" evidence="1">
    <location>
        <begin position="1"/>
        <end position="22"/>
    </location>
</feature>